<organism evidence="1 2">
    <name type="scientific">Streptomyces brasiliscabiei</name>
    <dbReference type="NCBI Taxonomy" id="2736302"/>
    <lineage>
        <taxon>Bacteria</taxon>
        <taxon>Bacillati</taxon>
        <taxon>Actinomycetota</taxon>
        <taxon>Actinomycetes</taxon>
        <taxon>Kitasatosporales</taxon>
        <taxon>Streptomycetaceae</taxon>
        <taxon>Streptomyces</taxon>
    </lineage>
</organism>
<feature type="non-terminal residue" evidence="1">
    <location>
        <position position="1"/>
    </location>
</feature>
<evidence type="ECO:0000313" key="2">
    <source>
        <dbReference type="Proteomes" id="UP001365781"/>
    </source>
</evidence>
<dbReference type="EMBL" id="JBBAYM010000144">
    <property type="protein sequence ID" value="MEI5617049.1"/>
    <property type="molecule type" value="Genomic_DNA"/>
</dbReference>
<comment type="caution">
    <text evidence="1">The sequence shown here is derived from an EMBL/GenBank/DDBJ whole genome shotgun (WGS) entry which is preliminary data.</text>
</comment>
<reference evidence="1 2" key="1">
    <citation type="submission" date="2024-03" db="EMBL/GenBank/DDBJ databases">
        <title>First Report of Pectobacterium brasiliscabiei causing potato scab in china.</title>
        <authorList>
            <person name="Handique U."/>
        </authorList>
    </citation>
    <scope>NUCLEOTIDE SEQUENCE [LARGE SCALE GENOMIC DNA]</scope>
    <source>
        <strain evidence="1 2">ZRIMU1503</strain>
    </source>
</reference>
<accession>A0ABU8GX64</accession>
<evidence type="ECO:0000313" key="1">
    <source>
        <dbReference type="EMBL" id="MEI5617049.1"/>
    </source>
</evidence>
<dbReference type="Proteomes" id="UP001365781">
    <property type="component" value="Unassembled WGS sequence"/>
</dbReference>
<keyword evidence="2" id="KW-1185">Reference proteome</keyword>
<sequence length="112" mass="12797">SFQIATSVRAKDEIIKQQEANFMSLTITNLCEDSIARTKDQEVFRCLSAAAPKNHIIEYYGSKPSEDDFLEAFGLIKSHDIPLGFIVVNPLMFCRMWGMPKFVKEFDLSWVS</sequence>
<proteinExistence type="predicted"/>
<gene>
    <name evidence="1" type="ORF">WB403_49015</name>
</gene>
<dbReference type="RefSeq" id="WP_336558971.1">
    <property type="nucleotide sequence ID" value="NZ_JBBAYM010000144.1"/>
</dbReference>
<name>A0ABU8GX64_9ACTN</name>
<protein>
    <submittedName>
        <fullName evidence="1">Uncharacterized protein</fullName>
    </submittedName>
</protein>
<feature type="non-terminal residue" evidence="1">
    <location>
        <position position="112"/>
    </location>
</feature>